<gene>
    <name evidence="2" type="ORF">SE17_25205</name>
</gene>
<keyword evidence="3" id="KW-1185">Reference proteome</keyword>
<evidence type="ECO:0000256" key="1">
    <source>
        <dbReference type="SAM" id="MobiDB-lite"/>
    </source>
</evidence>
<evidence type="ECO:0000313" key="2">
    <source>
        <dbReference type="EMBL" id="KPV50734.1"/>
    </source>
</evidence>
<sequence>MGLFGNNNDEEMKKVGENMQNLSEQIAELQKKLAAKTAEADGLRTQASQASGSAVALEDAQAEIG</sequence>
<reference evidence="2 3" key="1">
    <citation type="submission" date="2015-09" db="EMBL/GenBank/DDBJ databases">
        <title>Draft genome sequence of Kouleothrix aurantiaca JCM 19913.</title>
        <authorList>
            <person name="Hemp J."/>
        </authorList>
    </citation>
    <scope>NUCLEOTIDE SEQUENCE [LARGE SCALE GENOMIC DNA]</scope>
    <source>
        <strain evidence="2 3">COM-B</strain>
    </source>
</reference>
<organism evidence="2 3">
    <name type="scientific">Kouleothrix aurantiaca</name>
    <dbReference type="NCBI Taxonomy" id="186479"/>
    <lineage>
        <taxon>Bacteria</taxon>
        <taxon>Bacillati</taxon>
        <taxon>Chloroflexota</taxon>
        <taxon>Chloroflexia</taxon>
        <taxon>Chloroflexales</taxon>
        <taxon>Roseiflexineae</taxon>
        <taxon>Roseiflexaceae</taxon>
        <taxon>Kouleothrix</taxon>
    </lineage>
</organism>
<evidence type="ECO:0000313" key="3">
    <source>
        <dbReference type="Proteomes" id="UP000050509"/>
    </source>
</evidence>
<name>A0A0P9D6C4_9CHLR</name>
<feature type="non-terminal residue" evidence="2">
    <location>
        <position position="65"/>
    </location>
</feature>
<accession>A0A0P9D6C4</accession>
<comment type="caution">
    <text evidence="2">The sequence shown here is derived from an EMBL/GenBank/DDBJ whole genome shotgun (WGS) entry which is preliminary data.</text>
</comment>
<feature type="region of interest" description="Disordered" evidence="1">
    <location>
        <begin position="44"/>
        <end position="65"/>
    </location>
</feature>
<proteinExistence type="predicted"/>
<dbReference type="Proteomes" id="UP000050509">
    <property type="component" value="Unassembled WGS sequence"/>
</dbReference>
<protein>
    <submittedName>
        <fullName evidence="2">Uncharacterized protein</fullName>
    </submittedName>
</protein>
<dbReference type="AlphaFoldDB" id="A0A0P9D6C4"/>
<dbReference type="EMBL" id="LJCR01001239">
    <property type="protein sequence ID" value="KPV50734.1"/>
    <property type="molecule type" value="Genomic_DNA"/>
</dbReference>